<dbReference type="CDD" id="cd06971">
    <property type="entry name" value="PgpA"/>
    <property type="match status" value="1"/>
</dbReference>
<comment type="catalytic activity">
    <reaction evidence="1">
        <text>a 1,2-diacyl-sn-glycero-3-phospho-(1'-sn-glycero-3'-phosphate) + H2O = a 1,2-diacyl-sn-glycero-3-phospho-(1'-sn-glycerol) + phosphate</text>
        <dbReference type="Rhea" id="RHEA:33751"/>
        <dbReference type="ChEBI" id="CHEBI:15377"/>
        <dbReference type="ChEBI" id="CHEBI:43474"/>
        <dbReference type="ChEBI" id="CHEBI:60110"/>
        <dbReference type="ChEBI" id="CHEBI:64716"/>
        <dbReference type="EC" id="3.1.3.27"/>
    </reaction>
</comment>
<reference evidence="4 5" key="1">
    <citation type="submission" date="2019-03" db="EMBL/GenBank/DDBJ databases">
        <title>Genomic Encyclopedia of Type Strains, Phase IV (KMG-IV): sequencing the most valuable type-strain genomes for metagenomic binning, comparative biology and taxonomic classification.</title>
        <authorList>
            <person name="Goeker M."/>
        </authorList>
    </citation>
    <scope>NUCLEOTIDE SEQUENCE [LARGE SCALE GENOMIC DNA]</scope>
    <source>
        <strain evidence="4 5">DSM 24830</strain>
    </source>
</reference>
<keyword evidence="1" id="KW-0378">Hydrolase</keyword>
<feature type="transmembrane region" description="Helical" evidence="2">
    <location>
        <begin position="56"/>
        <end position="74"/>
    </location>
</feature>
<dbReference type="GO" id="GO:0008962">
    <property type="term" value="F:phosphatidylglycerophosphatase activity"/>
    <property type="evidence" value="ECO:0007669"/>
    <property type="project" value="UniProtKB-EC"/>
</dbReference>
<organism evidence="4 5">
    <name type="scientific">Cocleimonas flava</name>
    <dbReference type="NCBI Taxonomy" id="634765"/>
    <lineage>
        <taxon>Bacteria</taxon>
        <taxon>Pseudomonadati</taxon>
        <taxon>Pseudomonadota</taxon>
        <taxon>Gammaproteobacteria</taxon>
        <taxon>Thiotrichales</taxon>
        <taxon>Thiotrichaceae</taxon>
        <taxon>Cocleimonas</taxon>
    </lineage>
</organism>
<dbReference type="InterPro" id="IPR036681">
    <property type="entry name" value="PgpA-like_sf"/>
</dbReference>
<keyword evidence="1 2" id="KW-0812">Transmembrane</keyword>
<accession>A0A4R1EZ04</accession>
<name>A0A4R1EZ04_9GAMM</name>
<dbReference type="InterPro" id="IPR026037">
    <property type="entry name" value="PgpA"/>
</dbReference>
<comment type="function">
    <text evidence="1">Lipid phosphatase which dephosphorylates phosphatidylglycerophosphate (PGP) to phosphatidylglycerol (PG).</text>
</comment>
<dbReference type="Proteomes" id="UP000294887">
    <property type="component" value="Unassembled WGS sequence"/>
</dbReference>
<comment type="cofactor">
    <cofactor evidence="1">
        <name>Mg(2+)</name>
        <dbReference type="ChEBI" id="CHEBI:18420"/>
    </cofactor>
</comment>
<feature type="transmembrane region" description="Helical" evidence="2">
    <location>
        <begin position="139"/>
        <end position="163"/>
    </location>
</feature>
<feature type="transmembrane region" description="Helical" evidence="2">
    <location>
        <begin position="20"/>
        <end position="49"/>
    </location>
</feature>
<evidence type="ECO:0000256" key="1">
    <source>
        <dbReference type="PIRNR" id="PIRNR006162"/>
    </source>
</evidence>
<keyword evidence="1 2" id="KW-0472">Membrane</keyword>
<evidence type="ECO:0000256" key="2">
    <source>
        <dbReference type="SAM" id="Phobius"/>
    </source>
</evidence>
<comment type="pathway">
    <text evidence="1">Phospholipid metabolism; phosphatidylglycerol biosynthesis; phosphatidylglycerol from CDP-diacylglycerol: step 2/2.</text>
</comment>
<dbReference type="UniPathway" id="UPA00084">
    <property type="reaction ID" value="UER00504"/>
</dbReference>
<dbReference type="PANTHER" id="PTHR36305:SF1">
    <property type="entry name" value="PHOSPHATIDYLGLYCEROPHOSPHATASE A"/>
    <property type="match status" value="1"/>
</dbReference>
<keyword evidence="1" id="KW-0997">Cell inner membrane</keyword>
<dbReference type="EC" id="3.1.3.27" evidence="1"/>
<gene>
    <name evidence="4" type="ORF">EV695_1639</name>
</gene>
<keyword evidence="1" id="KW-1003">Cell membrane</keyword>
<dbReference type="PANTHER" id="PTHR36305">
    <property type="entry name" value="PHOSPHATIDYLGLYCEROPHOSPHATASE A"/>
    <property type="match status" value="1"/>
</dbReference>
<dbReference type="EMBL" id="SMFQ01000003">
    <property type="protein sequence ID" value="TCJ87136.1"/>
    <property type="molecule type" value="Genomic_DNA"/>
</dbReference>
<protein>
    <recommendedName>
        <fullName evidence="1">Phosphatidylglycerophosphatase A</fullName>
        <ecNumber evidence="1">3.1.3.27</ecNumber>
    </recommendedName>
    <alternativeName>
        <fullName evidence="1">Phosphatidylglycerolphosphate phosphatase A</fullName>
    </alternativeName>
</protein>
<keyword evidence="1" id="KW-0479">Metal-binding</keyword>
<dbReference type="Pfam" id="PF04608">
    <property type="entry name" value="PgpA"/>
    <property type="match status" value="1"/>
</dbReference>
<dbReference type="SUPFAM" id="SSF101307">
    <property type="entry name" value="YutG-like"/>
    <property type="match status" value="1"/>
</dbReference>
<keyword evidence="2" id="KW-1133">Transmembrane helix</keyword>
<feature type="domain" description="YutG/PgpA" evidence="3">
    <location>
        <begin position="23"/>
        <end position="160"/>
    </location>
</feature>
<dbReference type="PIRSF" id="PIRSF006162">
    <property type="entry name" value="PgpA"/>
    <property type="match status" value="1"/>
</dbReference>
<dbReference type="GO" id="GO:0046872">
    <property type="term" value="F:metal ion binding"/>
    <property type="evidence" value="ECO:0007669"/>
    <property type="project" value="UniProtKB-KW"/>
</dbReference>
<evidence type="ECO:0000259" key="3">
    <source>
        <dbReference type="Pfam" id="PF04608"/>
    </source>
</evidence>
<dbReference type="GO" id="GO:0006655">
    <property type="term" value="P:phosphatidylglycerol biosynthetic process"/>
    <property type="evidence" value="ECO:0007669"/>
    <property type="project" value="UniProtKB-UniPathway"/>
</dbReference>
<keyword evidence="1" id="KW-0443">Lipid metabolism</keyword>
<dbReference type="GO" id="GO:0009395">
    <property type="term" value="P:phospholipid catabolic process"/>
    <property type="evidence" value="ECO:0007669"/>
    <property type="project" value="UniProtKB-KW"/>
</dbReference>
<keyword evidence="5" id="KW-1185">Reference proteome</keyword>
<comment type="subcellular location">
    <subcellularLocation>
        <location evidence="1">Cell inner membrane</location>
        <topology evidence="1">Multi-pass membrane protein</topology>
    </subcellularLocation>
</comment>
<dbReference type="InterPro" id="IPR007686">
    <property type="entry name" value="YutG/PgpA"/>
</dbReference>
<keyword evidence="1" id="KW-0442">Lipid degradation</keyword>
<keyword evidence="1" id="KW-1208">Phospholipid metabolism</keyword>
<evidence type="ECO:0000313" key="5">
    <source>
        <dbReference type="Proteomes" id="UP000294887"/>
    </source>
</evidence>
<keyword evidence="1" id="KW-0460">Magnesium</keyword>
<dbReference type="OrthoDB" id="9804091at2"/>
<proteinExistence type="predicted"/>
<dbReference type="GO" id="GO:0005886">
    <property type="term" value="C:plasma membrane"/>
    <property type="evidence" value="ECO:0007669"/>
    <property type="project" value="UniProtKB-SubCell"/>
</dbReference>
<dbReference type="AlphaFoldDB" id="A0A4R1EZ04"/>
<feature type="transmembrane region" description="Helical" evidence="2">
    <location>
        <begin position="94"/>
        <end position="118"/>
    </location>
</feature>
<evidence type="ECO:0000313" key="4">
    <source>
        <dbReference type="EMBL" id="TCJ87136.1"/>
    </source>
</evidence>
<sequence>MTSKNPKIPALNRKVMTNPVHFLAFGFGSGLAPFAPGTFGTLMAIPLYLLLQTQSLPIYLAILAVVCVVGVWICDKSSALLGVHDHSGIVWDEFAGFFVTMIAAPAGWLWIVIGFALFRLFDIWKPWPISILDKKVEGGLGIMIDDIVAGIYALVCLQVIYYISTHI</sequence>
<comment type="caution">
    <text evidence="4">The sequence shown here is derived from an EMBL/GenBank/DDBJ whole genome shotgun (WGS) entry which is preliminary data.</text>
</comment>
<keyword evidence="1" id="KW-0595">Phospholipid degradation</keyword>